<accession>A0A8T9IPF9</accession>
<evidence type="ECO:0000313" key="1">
    <source>
        <dbReference type="EMBL" id="UNO35797.1"/>
    </source>
</evidence>
<reference evidence="1" key="1">
    <citation type="submission" date="2022-03" db="EMBL/GenBank/DDBJ databases">
        <title>Genome Sequence of a New Salmonella enterica Strain (Salmonella Abeokuta) isolated from Poultry Feed in Nigeria.</title>
        <authorList>
            <person name="Fagbamila I."/>
            <person name="Barco L."/>
            <person name="Monorella C."/>
            <person name="Beld M.V.D."/>
            <person name="Mooijman K."/>
            <person name="Hernandez-Segura A."/>
            <person name="Orsini M."/>
            <person name="Ajayi O."/>
            <person name="Ngulukun S."/>
            <person name="Jambalang A.-R."/>
            <person name="Sati N."/>
            <person name="Emmennaa P."/>
            <person name="Ankeli P."/>
            <person name="Muhammad M."/>
        </authorList>
    </citation>
    <scope>NUCLEOTIDE SEQUENCE</scope>
    <source>
        <strain evidence="1">OG19FER4</strain>
    </source>
</reference>
<sequence length="108" mass="10711">MAKNYIEDGKTLDWQNTGTAAVNGGDPVAVGVVVGIAHDDIAASATGVLHMTGVFDLPKTSTDTWAQGVKLYLASGKLTETAGSNPVAGIAWGAAAAGSTIAAVRLGG</sequence>
<name>A0A8T9IPF9_SALET</name>
<protein>
    <submittedName>
        <fullName evidence="1">DUF2190 family protein</fullName>
    </submittedName>
</protein>
<dbReference type="InterPro" id="IPR011231">
    <property type="entry name" value="Phage_VT1-Sakai_H0018"/>
</dbReference>
<dbReference type="EMBL" id="CP093445">
    <property type="protein sequence ID" value="UNO35797.1"/>
    <property type="molecule type" value="Genomic_DNA"/>
</dbReference>
<proteinExistence type="predicted"/>
<organism evidence="1">
    <name type="scientific">Salmonella enterica subsp. enterica serovar Abeokuta</name>
    <dbReference type="NCBI Taxonomy" id="2926665"/>
    <lineage>
        <taxon>Bacteria</taxon>
        <taxon>Pseudomonadati</taxon>
        <taxon>Pseudomonadota</taxon>
        <taxon>Gammaproteobacteria</taxon>
        <taxon>Enterobacterales</taxon>
        <taxon>Enterobacteriaceae</taxon>
        <taxon>Salmonella</taxon>
    </lineage>
</organism>
<dbReference type="Pfam" id="PF09956">
    <property type="entry name" value="Phage_cement_2"/>
    <property type="match status" value="1"/>
</dbReference>
<dbReference type="AlphaFoldDB" id="A0A8T9IPF9"/>
<dbReference type="RefSeq" id="WP_242105996.1">
    <property type="nucleotide sequence ID" value="NZ_CP093445.1"/>
</dbReference>
<dbReference type="PIRSF" id="PIRSF030771">
    <property type="entry name" value="UCP030771"/>
    <property type="match status" value="1"/>
</dbReference>
<gene>
    <name evidence="1" type="ORF">MOV10_09580</name>
</gene>